<accession>A0A515EPK1</accession>
<reference evidence="3" key="1">
    <citation type="submission" date="2019-02" db="EMBL/GenBank/DDBJ databases">
        <title>Complete genome sequence of Rhodoferax sp. Gr-4.</title>
        <authorList>
            <person name="Jin L."/>
        </authorList>
    </citation>
    <scope>NUCLEOTIDE SEQUENCE [LARGE SCALE GENOMIC DNA]</scope>
    <source>
        <strain evidence="3">Gr-4</strain>
    </source>
</reference>
<evidence type="ECO:0000313" key="2">
    <source>
        <dbReference type="EMBL" id="QDL54593.1"/>
    </source>
</evidence>
<organism evidence="2 3">
    <name type="scientific">Rhodoferax aquaticus</name>
    <dbReference type="NCBI Taxonomy" id="2527691"/>
    <lineage>
        <taxon>Bacteria</taxon>
        <taxon>Pseudomonadati</taxon>
        <taxon>Pseudomonadota</taxon>
        <taxon>Betaproteobacteria</taxon>
        <taxon>Burkholderiales</taxon>
        <taxon>Comamonadaceae</taxon>
        <taxon>Rhodoferax</taxon>
    </lineage>
</organism>
<dbReference type="KEGG" id="rhg:EXZ61_10670"/>
<feature type="signal peptide" evidence="1">
    <location>
        <begin position="1"/>
        <end position="23"/>
    </location>
</feature>
<gene>
    <name evidence="2" type="ORF">EXZ61_10670</name>
</gene>
<reference evidence="3" key="2">
    <citation type="journal article" date="2020" name="Int. J. Syst. Evol. Microbiol.">
        <title>Genomic insights into a novel species Rhodoferax aquaticus sp. nov., isolated from freshwater.</title>
        <authorList>
            <person name="Li T."/>
            <person name="Zhuo Y."/>
            <person name="Jin C.Z."/>
            <person name="Wu X."/>
            <person name="Ko S.R."/>
            <person name="Jin F.J."/>
            <person name="Ahn C.Y."/>
            <person name="Oh H.M."/>
            <person name="Lee H.G."/>
            <person name="Jin L."/>
        </authorList>
    </citation>
    <scope>NUCLEOTIDE SEQUENCE [LARGE SCALE GENOMIC DNA]</scope>
    <source>
        <strain evidence="3">Gr-4</strain>
    </source>
</reference>
<keyword evidence="3" id="KW-1185">Reference proteome</keyword>
<dbReference type="EMBL" id="CP036282">
    <property type="protein sequence ID" value="QDL54593.1"/>
    <property type="molecule type" value="Genomic_DNA"/>
</dbReference>
<feature type="chain" id="PRO_5022138692" evidence="1">
    <location>
        <begin position="24"/>
        <end position="197"/>
    </location>
</feature>
<dbReference type="Proteomes" id="UP000317365">
    <property type="component" value="Chromosome"/>
</dbReference>
<evidence type="ECO:0000256" key="1">
    <source>
        <dbReference type="SAM" id="SignalP"/>
    </source>
</evidence>
<keyword evidence="1" id="KW-0732">Signal</keyword>
<proteinExistence type="predicted"/>
<dbReference type="AlphaFoldDB" id="A0A515EPK1"/>
<dbReference type="NCBIfam" id="NF047650">
    <property type="entry name" value="lipo_NMCC_0638"/>
    <property type="match status" value="1"/>
</dbReference>
<name>A0A515EPK1_9BURK</name>
<sequence>MNITSTRRFVCALASALWLTTMAASVSAQTDDSSREEQAKLLGKLWMDTCATHFGSPSDIQGLAKTYGFQHNPPYASALLAGQVGTVWDVSLGPISQQALVLYEDGRCQVMGRRADSKTISETFDKVLQGMNQPGVSVQRILDKEVDQGGIRFKQVVYFVSKSEATQGWAFASTTTDAEAAGMQAVLTIGRTAKSSP</sequence>
<protein>
    <submittedName>
        <fullName evidence="2">Uncharacterized protein</fullName>
    </submittedName>
</protein>
<evidence type="ECO:0000313" key="3">
    <source>
        <dbReference type="Proteomes" id="UP000317365"/>
    </source>
</evidence>
<dbReference type="RefSeq" id="WP_142811646.1">
    <property type="nucleotide sequence ID" value="NZ_CP036282.1"/>
</dbReference>